<evidence type="ECO:0000313" key="1">
    <source>
        <dbReference type="EMBL" id="KAK8537930.1"/>
    </source>
</evidence>
<dbReference type="Proteomes" id="UP001472677">
    <property type="component" value="Unassembled WGS sequence"/>
</dbReference>
<evidence type="ECO:0000313" key="2">
    <source>
        <dbReference type="Proteomes" id="UP001472677"/>
    </source>
</evidence>
<organism evidence="1 2">
    <name type="scientific">Hibiscus sabdariffa</name>
    <name type="common">roselle</name>
    <dbReference type="NCBI Taxonomy" id="183260"/>
    <lineage>
        <taxon>Eukaryota</taxon>
        <taxon>Viridiplantae</taxon>
        <taxon>Streptophyta</taxon>
        <taxon>Embryophyta</taxon>
        <taxon>Tracheophyta</taxon>
        <taxon>Spermatophyta</taxon>
        <taxon>Magnoliopsida</taxon>
        <taxon>eudicotyledons</taxon>
        <taxon>Gunneridae</taxon>
        <taxon>Pentapetalae</taxon>
        <taxon>rosids</taxon>
        <taxon>malvids</taxon>
        <taxon>Malvales</taxon>
        <taxon>Malvaceae</taxon>
        <taxon>Malvoideae</taxon>
        <taxon>Hibiscus</taxon>
    </lineage>
</organism>
<dbReference type="EMBL" id="JBBPBM010000028">
    <property type="protein sequence ID" value="KAK8537930.1"/>
    <property type="molecule type" value="Genomic_DNA"/>
</dbReference>
<keyword evidence="2" id="KW-1185">Reference proteome</keyword>
<accession>A0ABR2DG67</accession>
<reference evidence="1 2" key="1">
    <citation type="journal article" date="2024" name="G3 (Bethesda)">
        <title>Genome assembly of Hibiscus sabdariffa L. provides insights into metabolisms of medicinal natural products.</title>
        <authorList>
            <person name="Kim T."/>
        </authorList>
    </citation>
    <scope>NUCLEOTIDE SEQUENCE [LARGE SCALE GENOMIC DNA]</scope>
    <source>
        <strain evidence="1">TK-2024</strain>
        <tissue evidence="1">Old leaves</tissue>
    </source>
</reference>
<protein>
    <submittedName>
        <fullName evidence="1">Uncharacterized protein</fullName>
    </submittedName>
</protein>
<gene>
    <name evidence="1" type="ORF">V6N12_044071</name>
</gene>
<comment type="caution">
    <text evidence="1">The sequence shown here is derived from an EMBL/GenBank/DDBJ whole genome shotgun (WGS) entry which is preliminary data.</text>
</comment>
<sequence length="155" mass="17563">MESVCLKSSGDLRFSFIHSVPLKSYSYRSILLLRHGKWKQTKEYLFLILGVGGDADLVTGEDPRQGQGTPRHDNTPFFLHTSYHLIDSINIMRETPPPYLSHVQSSPMKILGWVPDMGLVKSFMEAQGPSSFPSRESDLEDILAWPITHCNAIRF</sequence>
<proteinExistence type="predicted"/>
<name>A0ABR2DG67_9ROSI</name>